<evidence type="ECO:0000313" key="1">
    <source>
        <dbReference type="EMBL" id="JAD20112.1"/>
    </source>
</evidence>
<organism evidence="1">
    <name type="scientific">Arundo donax</name>
    <name type="common">Giant reed</name>
    <name type="synonym">Donax arundinaceus</name>
    <dbReference type="NCBI Taxonomy" id="35708"/>
    <lineage>
        <taxon>Eukaryota</taxon>
        <taxon>Viridiplantae</taxon>
        <taxon>Streptophyta</taxon>
        <taxon>Embryophyta</taxon>
        <taxon>Tracheophyta</taxon>
        <taxon>Spermatophyta</taxon>
        <taxon>Magnoliopsida</taxon>
        <taxon>Liliopsida</taxon>
        <taxon>Poales</taxon>
        <taxon>Poaceae</taxon>
        <taxon>PACMAD clade</taxon>
        <taxon>Arundinoideae</taxon>
        <taxon>Arundineae</taxon>
        <taxon>Arundo</taxon>
    </lineage>
</organism>
<name>A0A0A8Y9T4_ARUDO</name>
<sequence>MSCAPPRRWYRMVNSREAPDGTRRRRRIWIWICCFRELLC</sequence>
<reference evidence="1" key="2">
    <citation type="journal article" date="2015" name="Data Brief">
        <title>Shoot transcriptome of the giant reed, Arundo donax.</title>
        <authorList>
            <person name="Barrero R.A."/>
            <person name="Guerrero F.D."/>
            <person name="Moolhuijzen P."/>
            <person name="Goolsby J.A."/>
            <person name="Tidwell J."/>
            <person name="Bellgard S.E."/>
            <person name="Bellgard M.I."/>
        </authorList>
    </citation>
    <scope>NUCLEOTIDE SEQUENCE</scope>
    <source>
        <tissue evidence="1">Shoot tissue taken approximately 20 cm above the soil surface</tissue>
    </source>
</reference>
<dbReference type="EMBL" id="GBRH01277783">
    <property type="protein sequence ID" value="JAD20112.1"/>
    <property type="molecule type" value="Transcribed_RNA"/>
</dbReference>
<dbReference type="AlphaFoldDB" id="A0A0A8Y9T4"/>
<protein>
    <submittedName>
        <fullName evidence="1">Uncharacterized protein</fullName>
    </submittedName>
</protein>
<accession>A0A0A8Y9T4</accession>
<reference evidence="1" key="1">
    <citation type="submission" date="2014-09" db="EMBL/GenBank/DDBJ databases">
        <authorList>
            <person name="Magalhaes I.L.F."/>
            <person name="Oliveira U."/>
            <person name="Santos F.R."/>
            <person name="Vidigal T.H.D.A."/>
            <person name="Brescovit A.D."/>
            <person name="Santos A.J."/>
        </authorList>
    </citation>
    <scope>NUCLEOTIDE SEQUENCE</scope>
    <source>
        <tissue evidence="1">Shoot tissue taken approximately 20 cm above the soil surface</tissue>
    </source>
</reference>
<proteinExistence type="predicted"/>